<evidence type="ECO:0000313" key="3">
    <source>
        <dbReference type="Proteomes" id="UP001179952"/>
    </source>
</evidence>
<keyword evidence="1" id="KW-0732">Signal</keyword>
<name>A0AAV9BQ79_ACOGR</name>
<accession>A0AAV9BQ79</accession>
<dbReference type="AlphaFoldDB" id="A0AAV9BQ79"/>
<evidence type="ECO:0000256" key="1">
    <source>
        <dbReference type="SAM" id="SignalP"/>
    </source>
</evidence>
<proteinExistence type="predicted"/>
<keyword evidence="3" id="KW-1185">Reference proteome</keyword>
<dbReference type="Proteomes" id="UP001179952">
    <property type="component" value="Unassembled WGS sequence"/>
</dbReference>
<evidence type="ECO:0000313" key="2">
    <source>
        <dbReference type="EMBL" id="KAK1278785.1"/>
    </source>
</evidence>
<dbReference type="EMBL" id="JAUJYN010000002">
    <property type="protein sequence ID" value="KAK1278785.1"/>
    <property type="molecule type" value="Genomic_DNA"/>
</dbReference>
<gene>
    <name evidence="2" type="ORF">QJS04_geneDACA014439</name>
</gene>
<reference evidence="2" key="1">
    <citation type="journal article" date="2023" name="Nat. Commun.">
        <title>Diploid and tetraploid genomes of Acorus and the evolution of monocots.</title>
        <authorList>
            <person name="Ma L."/>
            <person name="Liu K.W."/>
            <person name="Li Z."/>
            <person name="Hsiao Y.Y."/>
            <person name="Qi Y."/>
            <person name="Fu T."/>
            <person name="Tang G.D."/>
            <person name="Zhang D."/>
            <person name="Sun W.H."/>
            <person name="Liu D.K."/>
            <person name="Li Y."/>
            <person name="Chen G.Z."/>
            <person name="Liu X.D."/>
            <person name="Liao X.Y."/>
            <person name="Jiang Y.T."/>
            <person name="Yu X."/>
            <person name="Hao Y."/>
            <person name="Huang J."/>
            <person name="Zhao X.W."/>
            <person name="Ke S."/>
            <person name="Chen Y.Y."/>
            <person name="Wu W.L."/>
            <person name="Hsu J.L."/>
            <person name="Lin Y.F."/>
            <person name="Huang M.D."/>
            <person name="Li C.Y."/>
            <person name="Huang L."/>
            <person name="Wang Z.W."/>
            <person name="Zhao X."/>
            <person name="Zhong W.Y."/>
            <person name="Peng D.H."/>
            <person name="Ahmad S."/>
            <person name="Lan S."/>
            <person name="Zhang J.S."/>
            <person name="Tsai W.C."/>
            <person name="Van de Peer Y."/>
            <person name="Liu Z.J."/>
        </authorList>
    </citation>
    <scope>NUCLEOTIDE SEQUENCE</scope>
    <source>
        <strain evidence="2">SCP</strain>
    </source>
</reference>
<reference evidence="2" key="2">
    <citation type="submission" date="2023-06" db="EMBL/GenBank/DDBJ databases">
        <authorList>
            <person name="Ma L."/>
            <person name="Liu K.-W."/>
            <person name="Li Z."/>
            <person name="Hsiao Y.-Y."/>
            <person name="Qi Y."/>
            <person name="Fu T."/>
            <person name="Tang G."/>
            <person name="Zhang D."/>
            <person name="Sun W.-H."/>
            <person name="Liu D.-K."/>
            <person name="Li Y."/>
            <person name="Chen G.-Z."/>
            <person name="Liu X.-D."/>
            <person name="Liao X.-Y."/>
            <person name="Jiang Y.-T."/>
            <person name="Yu X."/>
            <person name="Hao Y."/>
            <person name="Huang J."/>
            <person name="Zhao X.-W."/>
            <person name="Ke S."/>
            <person name="Chen Y.-Y."/>
            <person name="Wu W.-L."/>
            <person name="Hsu J.-L."/>
            <person name="Lin Y.-F."/>
            <person name="Huang M.-D."/>
            <person name="Li C.-Y."/>
            <person name="Huang L."/>
            <person name="Wang Z.-W."/>
            <person name="Zhao X."/>
            <person name="Zhong W.-Y."/>
            <person name="Peng D.-H."/>
            <person name="Ahmad S."/>
            <person name="Lan S."/>
            <person name="Zhang J.-S."/>
            <person name="Tsai W.-C."/>
            <person name="Van De Peer Y."/>
            <person name="Liu Z.-J."/>
        </authorList>
    </citation>
    <scope>NUCLEOTIDE SEQUENCE</scope>
    <source>
        <strain evidence="2">SCP</strain>
        <tissue evidence="2">Leaves</tissue>
    </source>
</reference>
<feature type="chain" id="PRO_5043406847" evidence="1">
    <location>
        <begin position="30"/>
        <end position="77"/>
    </location>
</feature>
<sequence length="77" mass="8051">MASGILSKGCVVAILLVVSLFALASVSEANHHVACVGDCVTFSNCPQACLERGLTGGECVYYNFGINCCCTLDTLHH</sequence>
<organism evidence="2 3">
    <name type="scientific">Acorus gramineus</name>
    <name type="common">Dwarf sweet flag</name>
    <dbReference type="NCBI Taxonomy" id="55184"/>
    <lineage>
        <taxon>Eukaryota</taxon>
        <taxon>Viridiplantae</taxon>
        <taxon>Streptophyta</taxon>
        <taxon>Embryophyta</taxon>
        <taxon>Tracheophyta</taxon>
        <taxon>Spermatophyta</taxon>
        <taxon>Magnoliopsida</taxon>
        <taxon>Liliopsida</taxon>
        <taxon>Acoraceae</taxon>
        <taxon>Acorus</taxon>
    </lineage>
</organism>
<protein>
    <submittedName>
        <fullName evidence="2">Uncharacterized protein</fullName>
    </submittedName>
</protein>
<comment type="caution">
    <text evidence="2">The sequence shown here is derived from an EMBL/GenBank/DDBJ whole genome shotgun (WGS) entry which is preliminary data.</text>
</comment>
<feature type="signal peptide" evidence="1">
    <location>
        <begin position="1"/>
        <end position="29"/>
    </location>
</feature>